<evidence type="ECO:0000313" key="3">
    <source>
        <dbReference type="EMBL" id="GLK55320.1"/>
    </source>
</evidence>
<dbReference type="Pfam" id="PF00563">
    <property type="entry name" value="EAL"/>
    <property type="match status" value="1"/>
</dbReference>
<dbReference type="PANTHER" id="PTHR33121">
    <property type="entry name" value="CYCLIC DI-GMP PHOSPHODIESTERASE PDEF"/>
    <property type="match status" value="1"/>
</dbReference>
<feature type="transmembrane region" description="Helical" evidence="1">
    <location>
        <begin position="230"/>
        <end position="253"/>
    </location>
</feature>
<dbReference type="PROSITE" id="PS50883">
    <property type="entry name" value="EAL"/>
    <property type="match status" value="1"/>
</dbReference>
<keyword evidence="1" id="KW-1133">Transmembrane helix</keyword>
<evidence type="ECO:0000259" key="2">
    <source>
        <dbReference type="PROSITE" id="PS50883"/>
    </source>
</evidence>
<keyword evidence="1" id="KW-0812">Transmembrane</keyword>
<dbReference type="CDD" id="cd01948">
    <property type="entry name" value="EAL"/>
    <property type="match status" value="1"/>
</dbReference>
<feature type="domain" description="EAL" evidence="2">
    <location>
        <begin position="256"/>
        <end position="509"/>
    </location>
</feature>
<evidence type="ECO:0000313" key="5">
    <source>
        <dbReference type="Proteomes" id="UP000758856"/>
    </source>
</evidence>
<dbReference type="SUPFAM" id="SSF141868">
    <property type="entry name" value="EAL domain-like"/>
    <property type="match status" value="1"/>
</dbReference>
<keyword evidence="1" id="KW-0472">Membrane</keyword>
<reference evidence="3" key="1">
    <citation type="journal article" date="2014" name="Int. J. Syst. Evol. Microbiol.">
        <title>Complete genome sequence of Corynebacterium casei LMG S-19264T (=DSM 44701T), isolated from a smear-ripened cheese.</title>
        <authorList>
            <consortium name="US DOE Joint Genome Institute (JGI-PGF)"/>
            <person name="Walter F."/>
            <person name="Albersmeier A."/>
            <person name="Kalinowski J."/>
            <person name="Ruckert C."/>
        </authorList>
    </citation>
    <scope>NUCLEOTIDE SEQUENCE</scope>
    <source>
        <strain evidence="3">VKM B-1606</strain>
    </source>
</reference>
<keyword evidence="5" id="KW-1185">Reference proteome</keyword>
<dbReference type="GO" id="GO:0071111">
    <property type="term" value="F:cyclic-guanylate-specific phosphodiesterase activity"/>
    <property type="evidence" value="ECO:0007669"/>
    <property type="project" value="InterPro"/>
</dbReference>
<dbReference type="Gene3D" id="3.20.20.450">
    <property type="entry name" value="EAL domain"/>
    <property type="match status" value="1"/>
</dbReference>
<dbReference type="Proteomes" id="UP001143400">
    <property type="component" value="Unassembled WGS sequence"/>
</dbReference>
<reference evidence="3" key="3">
    <citation type="submission" date="2023-01" db="EMBL/GenBank/DDBJ databases">
        <authorList>
            <person name="Sun Q."/>
            <person name="Evtushenko L."/>
        </authorList>
    </citation>
    <scope>NUCLEOTIDE SEQUENCE</scope>
    <source>
        <strain evidence="3">VKM B-1606</strain>
    </source>
</reference>
<protein>
    <submittedName>
        <fullName evidence="4">Sensor c-di-GMP phosphodiesterase-like protein</fullName>
    </submittedName>
</protein>
<dbReference type="InterPro" id="IPR035919">
    <property type="entry name" value="EAL_sf"/>
</dbReference>
<accession>A0A9W6IUC5</accession>
<gene>
    <name evidence="3" type="ORF">GCM10008170_13390</name>
    <name evidence="4" type="ORF">JOD31_000241</name>
</gene>
<proteinExistence type="predicted"/>
<organism evidence="3 6">
    <name type="scientific">Methylopila capsulata</name>
    <dbReference type="NCBI Taxonomy" id="61654"/>
    <lineage>
        <taxon>Bacteria</taxon>
        <taxon>Pseudomonadati</taxon>
        <taxon>Pseudomonadota</taxon>
        <taxon>Alphaproteobacteria</taxon>
        <taxon>Hyphomicrobiales</taxon>
        <taxon>Methylopilaceae</taxon>
        <taxon>Methylopila</taxon>
    </lineage>
</organism>
<dbReference type="InterPro" id="IPR050706">
    <property type="entry name" value="Cyclic-di-GMP_PDE-like"/>
</dbReference>
<dbReference type="PANTHER" id="PTHR33121:SF56">
    <property type="entry name" value="SIGNALLING PROTEIN WITH EAL AND C2 DOMAINS"/>
    <property type="match status" value="1"/>
</dbReference>
<sequence length="534" mass="57456">MLIGIALAAIPIIGINVLLGANLITGAQREVDYVANEVLSLSESRLDDAATALIGVGLKTVGECSRSVVDLLQKAEQRASFIAEIALVDKSGAAICAADGQPRVVRRTSPEHDTLNPNVTLATVSIGELGASQLVRLTWDADGPISVRVLIPGERLFPHFLKSQLTAAFIAQLATVDGTPVARRSLVEDVAEERSSRLPSVVSTAASQRYPFKVDIEVPGSALLRANAGLFFYANIGGGVFAIVVAVGVYLFCRRMGGPVREIADGIRDGEFVPYYQPVIDITTGKLAGCEVLVRWRRRNGAMIPPGRFIALAEASGEIFPMTLALMEAARDELADAYARLPQLKVGFNLFAGHFDDSDIVDDVQRIFEGSPIRMNQLMFEVTERQPLNDIPRARLVIAKLQALGVRVALDDVGTGHGGLSYLLKLGVDVMKMDKMFVDAVGTDRYSIAIVDSMVKLANDMNLELIAEGVESFEQLEYLRAKGVRMAQGYVFAPPLPGAMFLQLVAAMNPEAMKKPAKGAGSYGVGPLRMMSAR</sequence>
<reference evidence="4 5" key="2">
    <citation type="submission" date="2021-01" db="EMBL/GenBank/DDBJ databases">
        <title>Genomic Encyclopedia of Type Strains, Phase IV (KMG-IV): sequencing the most valuable type-strain genomes for metagenomic binning, comparative biology and taxonomic classification.</title>
        <authorList>
            <person name="Goeker M."/>
        </authorList>
    </citation>
    <scope>NUCLEOTIDE SEQUENCE [LARGE SCALE GENOMIC DNA]</scope>
    <source>
        <strain evidence="4 5">DSM 6130</strain>
    </source>
</reference>
<comment type="caution">
    <text evidence="3">The sequence shown here is derived from an EMBL/GenBank/DDBJ whole genome shotgun (WGS) entry which is preliminary data.</text>
</comment>
<dbReference type="InterPro" id="IPR001633">
    <property type="entry name" value="EAL_dom"/>
</dbReference>
<name>A0A9W6IUC5_9HYPH</name>
<evidence type="ECO:0000256" key="1">
    <source>
        <dbReference type="SAM" id="Phobius"/>
    </source>
</evidence>
<dbReference type="AlphaFoldDB" id="A0A9W6IUC5"/>
<dbReference type="RefSeq" id="WP_271206140.1">
    <property type="nucleotide sequence ID" value="NZ_BSFF01000002.1"/>
</dbReference>
<evidence type="ECO:0000313" key="4">
    <source>
        <dbReference type="EMBL" id="MBM7850029.1"/>
    </source>
</evidence>
<evidence type="ECO:0000313" key="6">
    <source>
        <dbReference type="Proteomes" id="UP001143400"/>
    </source>
</evidence>
<dbReference type="EMBL" id="JAFBCY010000001">
    <property type="protein sequence ID" value="MBM7850029.1"/>
    <property type="molecule type" value="Genomic_DNA"/>
</dbReference>
<dbReference type="Proteomes" id="UP000758856">
    <property type="component" value="Unassembled WGS sequence"/>
</dbReference>
<dbReference type="SMART" id="SM00052">
    <property type="entry name" value="EAL"/>
    <property type="match status" value="1"/>
</dbReference>
<dbReference type="EMBL" id="BSFF01000002">
    <property type="protein sequence ID" value="GLK55320.1"/>
    <property type="molecule type" value="Genomic_DNA"/>
</dbReference>